<dbReference type="Pfam" id="PF06985">
    <property type="entry name" value="HET"/>
    <property type="match status" value="1"/>
</dbReference>
<dbReference type="OrthoDB" id="5347061at2759"/>
<reference evidence="3" key="1">
    <citation type="journal article" date="2021" name="Nat. Commun.">
        <title>Genetic determinants of endophytism in the Arabidopsis root mycobiome.</title>
        <authorList>
            <person name="Mesny F."/>
            <person name="Miyauchi S."/>
            <person name="Thiergart T."/>
            <person name="Pickel B."/>
            <person name="Atanasova L."/>
            <person name="Karlsson M."/>
            <person name="Huettel B."/>
            <person name="Barry K.W."/>
            <person name="Haridas S."/>
            <person name="Chen C."/>
            <person name="Bauer D."/>
            <person name="Andreopoulos W."/>
            <person name="Pangilinan J."/>
            <person name="LaButti K."/>
            <person name="Riley R."/>
            <person name="Lipzen A."/>
            <person name="Clum A."/>
            <person name="Drula E."/>
            <person name="Henrissat B."/>
            <person name="Kohler A."/>
            <person name="Grigoriev I.V."/>
            <person name="Martin F.M."/>
            <person name="Hacquard S."/>
        </authorList>
    </citation>
    <scope>NUCLEOTIDE SEQUENCE</scope>
    <source>
        <strain evidence="3">MPI-CAGE-CH-0235</strain>
    </source>
</reference>
<proteinExistence type="predicted"/>
<feature type="domain" description="Heterokaryon incompatibility" evidence="2">
    <location>
        <begin position="351"/>
        <end position="506"/>
    </location>
</feature>
<feature type="chain" id="PRO_5035427732" evidence="1">
    <location>
        <begin position="22"/>
        <end position="805"/>
    </location>
</feature>
<dbReference type="InterPro" id="IPR010730">
    <property type="entry name" value="HET"/>
</dbReference>
<keyword evidence="4" id="KW-1185">Reference proteome</keyword>
<dbReference type="AlphaFoldDB" id="A0A8K0SX22"/>
<dbReference type="PANTHER" id="PTHR33112:SF16">
    <property type="entry name" value="HETEROKARYON INCOMPATIBILITY DOMAIN-CONTAINING PROTEIN"/>
    <property type="match status" value="1"/>
</dbReference>
<dbReference type="EMBL" id="JAGPNK010000002">
    <property type="protein sequence ID" value="KAH7325612.1"/>
    <property type="molecule type" value="Genomic_DNA"/>
</dbReference>
<evidence type="ECO:0000256" key="1">
    <source>
        <dbReference type="SAM" id="SignalP"/>
    </source>
</evidence>
<evidence type="ECO:0000313" key="4">
    <source>
        <dbReference type="Proteomes" id="UP000813444"/>
    </source>
</evidence>
<keyword evidence="1" id="KW-0732">Signal</keyword>
<dbReference type="Proteomes" id="UP000813444">
    <property type="component" value="Unassembled WGS sequence"/>
</dbReference>
<name>A0A8K0SX22_9HYPO</name>
<comment type="caution">
    <text evidence="3">The sequence shown here is derived from an EMBL/GenBank/DDBJ whole genome shotgun (WGS) entry which is preliminary data.</text>
</comment>
<evidence type="ECO:0000313" key="3">
    <source>
        <dbReference type="EMBL" id="KAH7325612.1"/>
    </source>
</evidence>
<feature type="signal peptide" evidence="1">
    <location>
        <begin position="1"/>
        <end position="21"/>
    </location>
</feature>
<gene>
    <name evidence="3" type="ORF">B0I35DRAFT_457046</name>
</gene>
<sequence>MLKQYLFSFLALTALMGPITASPLSTEIAPKDDSFHPGIEDSFDVDSTWDMDEDQSPSPDISPLVRRDPKHFTFFRSRFYTQSCGPVGHSCNEGSNDLVRIHTDCNGGGCNGDRWRDWEYNHHLCDKKFKVCGTEYQLKYTGKQYSCMQYQHFSAKGEHHGRVYANLMRGGKKIPIRDIWTGVQWPYPEQIIKSWREIQDPNHPWCTRKALEYTVRFKVWSYEYQRIEASLMPVNFYLMGTNEYYAKPVERPLPLGTGDYNNSQWVLGVQFQDGNPVVSRGYWSNDTTLMLQSRRSTIASWIEDCQSNHPLCGQNSAERNVFPTRLIDVGDTGKAHPKLVSTANLAHTPRYTTLSHCWGPDPSKMPLRTLKETYEAFTNSIPMSSLPRTFHDAVNVTLALNIRYIWIDSLCIIQDDLEDWQQEAAKMAAIYEGSFLTLAAVDSLDSSAGLFLDTVDGPARFDFASAEDSATVSTAFLRPLLSAQSNSDSLHLYNAPLYQRGWVFQEMMLSQRSLHFRKQQMYWRCRRGLQSEDGTLDESKQDSGFLNLFSKVVYGQDDLTGPVEANGTWWKWVEHYTSRTLTKAEDRIAAITGMIHHFQTRTAAAPVLGLWESTFISDLHWGANGGGPSLPLTGPSWSWLFHPGKPIFYQKIGYWHGREKHPLEPQLDSYSIKWKSSEFTSALASANLFLNAAIRTFTVRGPRDGEYRPRATHPTMEGWSPEVEYTLDDGTEIAVGSQLTCLFLYYTAEHIDTDDADGHIQYESYRSEYFLVLGRKGSGSLASDPIILDDNDRTRKRKERCKVWL</sequence>
<dbReference type="PANTHER" id="PTHR33112">
    <property type="entry name" value="DOMAIN PROTEIN, PUTATIVE-RELATED"/>
    <property type="match status" value="1"/>
</dbReference>
<protein>
    <submittedName>
        <fullName evidence="3">Heterokaryon incompatibility protein-domain-containing protein</fullName>
    </submittedName>
</protein>
<evidence type="ECO:0000259" key="2">
    <source>
        <dbReference type="Pfam" id="PF06985"/>
    </source>
</evidence>
<organism evidence="3 4">
    <name type="scientific">Stachybotrys elegans</name>
    <dbReference type="NCBI Taxonomy" id="80388"/>
    <lineage>
        <taxon>Eukaryota</taxon>
        <taxon>Fungi</taxon>
        <taxon>Dikarya</taxon>
        <taxon>Ascomycota</taxon>
        <taxon>Pezizomycotina</taxon>
        <taxon>Sordariomycetes</taxon>
        <taxon>Hypocreomycetidae</taxon>
        <taxon>Hypocreales</taxon>
        <taxon>Stachybotryaceae</taxon>
        <taxon>Stachybotrys</taxon>
    </lineage>
</organism>
<accession>A0A8K0SX22</accession>